<feature type="transmembrane region" description="Helical" evidence="14">
    <location>
        <begin position="267"/>
        <end position="284"/>
    </location>
</feature>
<dbReference type="RefSeq" id="WP_346052574.1">
    <property type="nucleotide sequence ID" value="NZ_JAYGII010000030.1"/>
</dbReference>
<feature type="transmembrane region" description="Helical" evidence="14">
    <location>
        <begin position="201"/>
        <end position="225"/>
    </location>
</feature>
<evidence type="ECO:0000313" key="15">
    <source>
        <dbReference type="EMBL" id="MEA5446376.1"/>
    </source>
</evidence>
<keyword evidence="10 14" id="KW-0046">Antibiotic resistance</keyword>
<feature type="transmembrane region" description="Helical" evidence="14">
    <location>
        <begin position="237"/>
        <end position="261"/>
    </location>
</feature>
<evidence type="ECO:0000256" key="14">
    <source>
        <dbReference type="HAMAP-Rule" id="MF_01006"/>
    </source>
</evidence>
<evidence type="ECO:0000256" key="13">
    <source>
        <dbReference type="ARBA" id="ARBA00047594"/>
    </source>
</evidence>
<dbReference type="GO" id="GO:0046677">
    <property type="term" value="P:response to antibiotic"/>
    <property type="evidence" value="ECO:0007669"/>
    <property type="project" value="UniProtKB-UniRule"/>
</dbReference>
<reference evidence="15 16" key="1">
    <citation type="submission" date="2023-12" db="EMBL/GenBank/DDBJ databases">
        <title>Whole-genome sequencing of halo(alkali)philic microorganisms from hypersaline lakes.</title>
        <authorList>
            <person name="Sorokin D.Y."/>
            <person name="Merkel A.Y."/>
            <person name="Messina E."/>
            <person name="Yakimov M."/>
        </authorList>
    </citation>
    <scope>NUCLEOTIDE SEQUENCE [LARGE SCALE GENOMIC DNA]</scope>
    <source>
        <strain evidence="15 16">AB-CW1</strain>
    </source>
</reference>
<feature type="transmembrane region" description="Helical" evidence="14">
    <location>
        <begin position="54"/>
        <end position="76"/>
    </location>
</feature>
<keyword evidence="7 14" id="KW-0378">Hydrolase</keyword>
<keyword evidence="14" id="KW-0961">Cell wall biogenesis/degradation</keyword>
<sequence>MALWIALLLGIIQGLFMFIPVSSTAHLVIAQHWLIGAGHELPAPDSAEMILFDLVVHVGTLVSIVMVFWHSLIEFVRRILSDTWQWLSDRGHAPWHYLFLRLFLLCLFSVLVTGIIGLSFKFFFERFFANPLLVAGTLTLTGVLLWWTDRLRHLPIGLKKIRLGTAAWIGLAQGLSLVPGLSRSGMTITFALLAGVKRRWAAQYSFFLAIPTIMAATLVQSVEVVTGDGLNGMSLTALGVGFVTAAVVGIAALKLVLALLYRARLRVFSFYLWLLAAAVLFGFIDAGTF</sequence>
<evidence type="ECO:0000256" key="1">
    <source>
        <dbReference type="ARBA" id="ARBA00004651"/>
    </source>
</evidence>
<comment type="miscellaneous">
    <text evidence="14">Bacitracin is thought to be involved in the inhibition of peptidoglycan synthesis by sequestering undecaprenyl diphosphate, thereby reducing the pool of lipid carrier available.</text>
</comment>
<proteinExistence type="inferred from homology"/>
<keyword evidence="5 14" id="KW-1003">Cell membrane</keyword>
<evidence type="ECO:0000256" key="4">
    <source>
        <dbReference type="ARBA" id="ARBA00021581"/>
    </source>
</evidence>
<accession>A0AAP6JGQ8</accession>
<protein>
    <recommendedName>
        <fullName evidence="4 14">Undecaprenyl-diphosphatase</fullName>
        <ecNumber evidence="3 14">3.6.1.27</ecNumber>
    </recommendedName>
    <alternativeName>
        <fullName evidence="12 14">Bacitracin resistance protein</fullName>
    </alternativeName>
    <alternativeName>
        <fullName evidence="11 14">Undecaprenyl pyrophosphate phosphatase</fullName>
    </alternativeName>
</protein>
<comment type="function">
    <text evidence="14">Catalyzes the dephosphorylation of undecaprenyl diphosphate (UPP). Confers resistance to bacitracin.</text>
</comment>
<evidence type="ECO:0000256" key="9">
    <source>
        <dbReference type="ARBA" id="ARBA00023136"/>
    </source>
</evidence>
<dbReference type="HAMAP" id="MF_01006">
    <property type="entry name" value="Undec_diphosphatase"/>
    <property type="match status" value="1"/>
</dbReference>
<gene>
    <name evidence="14" type="primary">uppP</name>
    <name evidence="15" type="ORF">VCB98_11150</name>
</gene>
<keyword evidence="9 14" id="KW-0472">Membrane</keyword>
<dbReference type="Pfam" id="PF02673">
    <property type="entry name" value="BacA"/>
    <property type="match status" value="1"/>
</dbReference>
<comment type="similarity">
    <text evidence="2 14">Belongs to the UppP family.</text>
</comment>
<dbReference type="PANTHER" id="PTHR30622:SF2">
    <property type="entry name" value="UNDECAPRENYL-DIPHOSPHATASE"/>
    <property type="match status" value="1"/>
</dbReference>
<evidence type="ECO:0000256" key="6">
    <source>
        <dbReference type="ARBA" id="ARBA00022692"/>
    </source>
</evidence>
<keyword evidence="8 14" id="KW-1133">Transmembrane helix</keyword>
<keyword evidence="6 14" id="KW-0812">Transmembrane</keyword>
<dbReference type="GO" id="GO:0050380">
    <property type="term" value="F:undecaprenyl-diphosphatase activity"/>
    <property type="evidence" value="ECO:0007669"/>
    <property type="project" value="UniProtKB-UniRule"/>
</dbReference>
<evidence type="ECO:0000256" key="8">
    <source>
        <dbReference type="ARBA" id="ARBA00022989"/>
    </source>
</evidence>
<dbReference type="EC" id="3.6.1.27" evidence="3 14"/>
<evidence type="ECO:0000256" key="3">
    <source>
        <dbReference type="ARBA" id="ARBA00012374"/>
    </source>
</evidence>
<dbReference type="GO" id="GO:0005886">
    <property type="term" value="C:plasma membrane"/>
    <property type="evidence" value="ECO:0007669"/>
    <property type="project" value="UniProtKB-SubCell"/>
</dbReference>
<dbReference type="GO" id="GO:0009252">
    <property type="term" value="P:peptidoglycan biosynthetic process"/>
    <property type="evidence" value="ECO:0007669"/>
    <property type="project" value="UniProtKB-KW"/>
</dbReference>
<evidence type="ECO:0000256" key="2">
    <source>
        <dbReference type="ARBA" id="ARBA00010621"/>
    </source>
</evidence>
<evidence type="ECO:0000313" key="16">
    <source>
        <dbReference type="Proteomes" id="UP001302316"/>
    </source>
</evidence>
<evidence type="ECO:0000256" key="11">
    <source>
        <dbReference type="ARBA" id="ARBA00032707"/>
    </source>
</evidence>
<dbReference type="InterPro" id="IPR003824">
    <property type="entry name" value="UppP"/>
</dbReference>
<dbReference type="EMBL" id="JAYGII010000030">
    <property type="protein sequence ID" value="MEA5446376.1"/>
    <property type="molecule type" value="Genomic_DNA"/>
</dbReference>
<keyword evidence="14" id="KW-0573">Peptidoglycan synthesis</keyword>
<comment type="subcellular location">
    <subcellularLocation>
        <location evidence="1 14">Cell membrane</location>
        <topology evidence="1 14">Multi-pass membrane protein</topology>
    </subcellularLocation>
</comment>
<dbReference type="AlphaFoldDB" id="A0AAP6JGQ8"/>
<dbReference type="Proteomes" id="UP001302316">
    <property type="component" value="Unassembled WGS sequence"/>
</dbReference>
<comment type="caution">
    <text evidence="15">The sequence shown here is derived from an EMBL/GenBank/DDBJ whole genome shotgun (WGS) entry which is preliminary data.</text>
</comment>
<comment type="catalytic activity">
    <reaction evidence="13 14">
        <text>di-trans,octa-cis-undecaprenyl diphosphate + H2O = di-trans,octa-cis-undecaprenyl phosphate + phosphate + H(+)</text>
        <dbReference type="Rhea" id="RHEA:28094"/>
        <dbReference type="ChEBI" id="CHEBI:15377"/>
        <dbReference type="ChEBI" id="CHEBI:15378"/>
        <dbReference type="ChEBI" id="CHEBI:43474"/>
        <dbReference type="ChEBI" id="CHEBI:58405"/>
        <dbReference type="ChEBI" id="CHEBI:60392"/>
        <dbReference type="EC" id="3.6.1.27"/>
    </reaction>
</comment>
<evidence type="ECO:0000256" key="5">
    <source>
        <dbReference type="ARBA" id="ARBA00022475"/>
    </source>
</evidence>
<keyword evidence="16" id="KW-1185">Reference proteome</keyword>
<evidence type="ECO:0000256" key="7">
    <source>
        <dbReference type="ARBA" id="ARBA00022801"/>
    </source>
</evidence>
<evidence type="ECO:0000256" key="12">
    <source>
        <dbReference type="ARBA" id="ARBA00032932"/>
    </source>
</evidence>
<organism evidence="15 16">
    <name type="scientific">Natronospira elongata</name>
    <dbReference type="NCBI Taxonomy" id="3110268"/>
    <lineage>
        <taxon>Bacteria</taxon>
        <taxon>Pseudomonadati</taxon>
        <taxon>Pseudomonadota</taxon>
        <taxon>Gammaproteobacteria</taxon>
        <taxon>Natronospirales</taxon>
        <taxon>Natronospiraceae</taxon>
        <taxon>Natronospira</taxon>
    </lineage>
</organism>
<keyword evidence="14" id="KW-0133">Cell shape</keyword>
<dbReference type="PANTHER" id="PTHR30622">
    <property type="entry name" value="UNDECAPRENYL-DIPHOSPHATASE"/>
    <property type="match status" value="1"/>
</dbReference>
<name>A0AAP6JGQ8_9GAMM</name>
<feature type="transmembrane region" description="Helical" evidence="14">
    <location>
        <begin position="97"/>
        <end position="120"/>
    </location>
</feature>
<dbReference type="GO" id="GO:0071555">
    <property type="term" value="P:cell wall organization"/>
    <property type="evidence" value="ECO:0007669"/>
    <property type="project" value="UniProtKB-KW"/>
</dbReference>
<evidence type="ECO:0000256" key="10">
    <source>
        <dbReference type="ARBA" id="ARBA00023251"/>
    </source>
</evidence>
<dbReference type="GO" id="GO:0008360">
    <property type="term" value="P:regulation of cell shape"/>
    <property type="evidence" value="ECO:0007669"/>
    <property type="project" value="UniProtKB-KW"/>
</dbReference>
<feature type="transmembrane region" description="Helical" evidence="14">
    <location>
        <begin position="132"/>
        <end position="149"/>
    </location>
</feature>